<dbReference type="Proteomes" id="UP000703269">
    <property type="component" value="Unassembled WGS sequence"/>
</dbReference>
<dbReference type="AlphaFoldDB" id="A0A9P3L7T8"/>
<feature type="region of interest" description="Disordered" evidence="1">
    <location>
        <begin position="1"/>
        <end position="23"/>
    </location>
</feature>
<dbReference type="OrthoDB" id="3358904at2759"/>
<organism evidence="2 3">
    <name type="scientific">Phanerochaete sordida</name>
    <dbReference type="NCBI Taxonomy" id="48140"/>
    <lineage>
        <taxon>Eukaryota</taxon>
        <taxon>Fungi</taxon>
        <taxon>Dikarya</taxon>
        <taxon>Basidiomycota</taxon>
        <taxon>Agaricomycotina</taxon>
        <taxon>Agaricomycetes</taxon>
        <taxon>Polyporales</taxon>
        <taxon>Phanerochaetaceae</taxon>
        <taxon>Phanerochaete</taxon>
    </lineage>
</organism>
<reference evidence="2 3" key="1">
    <citation type="submission" date="2021-08" db="EMBL/GenBank/DDBJ databases">
        <title>Draft Genome Sequence of Phanerochaete sordida strain YK-624.</title>
        <authorList>
            <person name="Mori T."/>
            <person name="Dohra H."/>
            <person name="Suzuki T."/>
            <person name="Kawagishi H."/>
            <person name="Hirai H."/>
        </authorList>
    </citation>
    <scope>NUCLEOTIDE SEQUENCE [LARGE SCALE GENOMIC DNA]</scope>
    <source>
        <strain evidence="2 3">YK-624</strain>
    </source>
</reference>
<protein>
    <submittedName>
        <fullName evidence="2">Uncharacterized protein</fullName>
    </submittedName>
</protein>
<accession>A0A9P3L7T8</accession>
<evidence type="ECO:0000313" key="3">
    <source>
        <dbReference type="Proteomes" id="UP000703269"/>
    </source>
</evidence>
<evidence type="ECO:0000313" key="2">
    <source>
        <dbReference type="EMBL" id="GJE83982.1"/>
    </source>
</evidence>
<name>A0A9P3L7T8_9APHY</name>
<comment type="caution">
    <text evidence="2">The sequence shown here is derived from an EMBL/GenBank/DDBJ whole genome shotgun (WGS) entry which is preliminary data.</text>
</comment>
<evidence type="ECO:0000256" key="1">
    <source>
        <dbReference type="SAM" id="MobiDB-lite"/>
    </source>
</evidence>
<sequence>MEPPADNQNPGGPGSSSQPPVAAPTDYEAFVTASVARMTGAGGSVDQRVLRQCFGLASSYLMTDASMDPNGNITSWTAGFNRLVDLLVVLHHRGTAELDTVNAASKACSESWSVAGNWRELGDAKDLIRAIAVRLKGILDDNGRTYRGERVYVP</sequence>
<feature type="compositionally biased region" description="Low complexity" evidence="1">
    <location>
        <begin position="7"/>
        <end position="20"/>
    </location>
</feature>
<keyword evidence="3" id="KW-1185">Reference proteome</keyword>
<dbReference type="EMBL" id="BPQB01000001">
    <property type="protein sequence ID" value="GJE83982.1"/>
    <property type="molecule type" value="Genomic_DNA"/>
</dbReference>
<gene>
    <name evidence="2" type="ORF">PsYK624_000560</name>
</gene>
<proteinExistence type="predicted"/>